<gene>
    <name evidence="6" type="ORF">KEU06_21550</name>
</gene>
<organism evidence="6 7">
    <name type="scientific">Pseudaminobacter soli</name>
    <name type="common">ex Zhang et al. 2022</name>
    <dbReference type="NCBI Taxonomy" id="2831468"/>
    <lineage>
        <taxon>Bacteria</taxon>
        <taxon>Pseudomonadati</taxon>
        <taxon>Pseudomonadota</taxon>
        <taxon>Alphaproteobacteria</taxon>
        <taxon>Hyphomicrobiales</taxon>
        <taxon>Phyllobacteriaceae</taxon>
        <taxon>Pseudaminobacter</taxon>
    </lineage>
</organism>
<dbReference type="PANTHER" id="PTHR33254:SF4">
    <property type="entry name" value="4-HYDROXY-4-METHYL-2-OXOGLUTARATE ALDOLASE 3-RELATED"/>
    <property type="match status" value="1"/>
</dbReference>
<feature type="binding site" evidence="5">
    <location>
        <position position="105"/>
    </location>
    <ligand>
        <name>Mg(2+)</name>
        <dbReference type="ChEBI" id="CHEBI:18420"/>
    </ligand>
</feature>
<dbReference type="RefSeq" id="WP_188256747.1">
    <property type="nucleotide sequence ID" value="NZ_JABVCF010000012.1"/>
</dbReference>
<comment type="caution">
    <text evidence="6">The sequence shown here is derived from an EMBL/GenBank/DDBJ whole genome shotgun (WGS) entry which is preliminary data.</text>
</comment>
<dbReference type="InterPro" id="IPR005493">
    <property type="entry name" value="RraA/RraA-like"/>
</dbReference>
<dbReference type="Gene3D" id="3.50.30.40">
    <property type="entry name" value="Ribonuclease E inhibitor RraA/RraA-like"/>
    <property type="match status" value="1"/>
</dbReference>
<dbReference type="SUPFAM" id="SSF89562">
    <property type="entry name" value="RraA-like"/>
    <property type="match status" value="1"/>
</dbReference>
<comment type="cofactor">
    <cofactor evidence="5">
        <name>Mg(2+)</name>
        <dbReference type="ChEBI" id="CHEBI:18420"/>
    </cofactor>
</comment>
<keyword evidence="5" id="KW-0460">Magnesium</keyword>
<evidence type="ECO:0000256" key="4">
    <source>
        <dbReference type="ARBA" id="ARBA00030169"/>
    </source>
</evidence>
<dbReference type="GO" id="GO:0046872">
    <property type="term" value="F:metal ion binding"/>
    <property type="evidence" value="ECO:0007669"/>
    <property type="project" value="UniProtKB-KW"/>
</dbReference>
<evidence type="ECO:0000313" key="6">
    <source>
        <dbReference type="EMBL" id="MBS3651203.1"/>
    </source>
</evidence>
<keyword evidence="5" id="KW-0479">Metal-binding</keyword>
<evidence type="ECO:0000313" key="7">
    <source>
        <dbReference type="Proteomes" id="UP000680348"/>
    </source>
</evidence>
<evidence type="ECO:0000256" key="2">
    <source>
        <dbReference type="ARBA" id="ARBA00016549"/>
    </source>
</evidence>
<keyword evidence="7" id="KW-1185">Reference proteome</keyword>
<sequence length="205" mass="20838">MSLAARLAALGTATIGEAAPSARIVALPFRPLAPAMAAAGPALTVRCRPGDNLALHRAIAAAEPGDVLVVDYGGSTESGPFGEIMALACQLRGIAGLVTDGSVRDSARLIEMGFPVFARGLNIRGTTKLDQGEIGGPITLGGVRIDRGDLIVADADAVIVVPAADAEEALAAGEARSAKEARMMECLRAGETTLQILGLTEGEEP</sequence>
<evidence type="ECO:0000256" key="3">
    <source>
        <dbReference type="ARBA" id="ARBA00029596"/>
    </source>
</evidence>
<protein>
    <recommendedName>
        <fullName evidence="2">Putative 4-hydroxy-4-methyl-2-oxoglutarate aldolase</fullName>
    </recommendedName>
    <alternativeName>
        <fullName evidence="3">Regulator of ribonuclease activity homolog</fullName>
    </alternativeName>
    <alternativeName>
        <fullName evidence="4">RraA-like protein</fullName>
    </alternativeName>
</protein>
<dbReference type="CDD" id="cd16841">
    <property type="entry name" value="RraA_family"/>
    <property type="match status" value="1"/>
</dbReference>
<dbReference type="PANTHER" id="PTHR33254">
    <property type="entry name" value="4-HYDROXY-4-METHYL-2-OXOGLUTARATE ALDOLASE 3-RELATED"/>
    <property type="match status" value="1"/>
</dbReference>
<dbReference type="Proteomes" id="UP000680348">
    <property type="component" value="Unassembled WGS sequence"/>
</dbReference>
<feature type="binding site" evidence="5">
    <location>
        <begin position="82"/>
        <end position="85"/>
    </location>
    <ligand>
        <name>substrate</name>
    </ligand>
</feature>
<comment type="cofactor">
    <cofactor evidence="1">
        <name>a divalent metal cation</name>
        <dbReference type="ChEBI" id="CHEBI:60240"/>
    </cofactor>
</comment>
<dbReference type="Pfam" id="PF03737">
    <property type="entry name" value="RraA-like"/>
    <property type="match status" value="1"/>
</dbReference>
<dbReference type="AlphaFoldDB" id="A0A942E4V9"/>
<dbReference type="InterPro" id="IPR036704">
    <property type="entry name" value="RraA/RraA-like_sf"/>
</dbReference>
<name>A0A942E4V9_9HYPH</name>
<proteinExistence type="predicted"/>
<dbReference type="EMBL" id="JAGWCR010000012">
    <property type="protein sequence ID" value="MBS3651203.1"/>
    <property type="molecule type" value="Genomic_DNA"/>
</dbReference>
<reference evidence="6" key="1">
    <citation type="submission" date="2021-04" db="EMBL/GenBank/DDBJ databases">
        <title>Pseudaminobacter soli sp. nov., isolated from paddy soil contaminated by heavy metals.</title>
        <authorList>
            <person name="Zhang K."/>
        </authorList>
    </citation>
    <scope>NUCLEOTIDE SEQUENCE</scope>
    <source>
        <strain evidence="6">19-2017</strain>
    </source>
</reference>
<evidence type="ECO:0000256" key="5">
    <source>
        <dbReference type="PIRSR" id="PIRSR605493-1"/>
    </source>
</evidence>
<accession>A0A942E4V9</accession>
<feature type="binding site" evidence="5">
    <location>
        <position position="104"/>
    </location>
    <ligand>
        <name>substrate</name>
    </ligand>
</feature>
<evidence type="ECO:0000256" key="1">
    <source>
        <dbReference type="ARBA" id="ARBA00001968"/>
    </source>
</evidence>